<keyword evidence="6" id="KW-1185">Reference proteome</keyword>
<dbReference type="Pfam" id="PF00550">
    <property type="entry name" value="PP-binding"/>
    <property type="match status" value="1"/>
</dbReference>
<evidence type="ECO:0000256" key="3">
    <source>
        <dbReference type="ARBA" id="ARBA00022553"/>
    </source>
</evidence>
<evidence type="ECO:0000256" key="1">
    <source>
        <dbReference type="ARBA" id="ARBA00004924"/>
    </source>
</evidence>
<dbReference type="FunFam" id="1.10.1200.10:FF:000021">
    <property type="entry name" value="Isochorismatase"/>
    <property type="match status" value="1"/>
</dbReference>
<comment type="caution">
    <text evidence="5">The sequence shown here is derived from an EMBL/GenBank/DDBJ whole genome shotgun (WGS) entry which is preliminary data.</text>
</comment>
<evidence type="ECO:0000313" key="6">
    <source>
        <dbReference type="Proteomes" id="UP000239203"/>
    </source>
</evidence>
<dbReference type="Proteomes" id="UP000239203">
    <property type="component" value="Unassembled WGS sequence"/>
</dbReference>
<accession>A0A2S6GCQ1</accession>
<dbReference type="GO" id="GO:0016829">
    <property type="term" value="F:lyase activity"/>
    <property type="evidence" value="ECO:0007669"/>
    <property type="project" value="UniProtKB-KW"/>
</dbReference>
<sequence length="72" mass="8051">MTTTDQVRAQIAELLEIPASEIADDDNLLDHGLDSIRVMTLIETWRDHGTELAFADLAETPTVTAWTTLLQR</sequence>
<comment type="pathway">
    <text evidence="1">Siderophore biosynthesis.</text>
</comment>
<evidence type="ECO:0000313" key="5">
    <source>
        <dbReference type="EMBL" id="PPK62590.1"/>
    </source>
</evidence>
<protein>
    <submittedName>
        <fullName evidence="5">Bifunctional isochorismate lyase/aryl carrier protein</fullName>
    </submittedName>
</protein>
<keyword evidence="3" id="KW-0597">Phosphoprotein</keyword>
<proteinExistence type="predicted"/>
<name>A0A2S6GCQ1_9PSEU</name>
<evidence type="ECO:0000259" key="4">
    <source>
        <dbReference type="PROSITE" id="PS50075"/>
    </source>
</evidence>
<dbReference type="RefSeq" id="WP_181043921.1">
    <property type="nucleotide sequence ID" value="NZ_CP154825.1"/>
</dbReference>
<evidence type="ECO:0000256" key="2">
    <source>
        <dbReference type="ARBA" id="ARBA00022450"/>
    </source>
</evidence>
<dbReference type="Gene3D" id="1.10.1200.10">
    <property type="entry name" value="ACP-like"/>
    <property type="match status" value="1"/>
</dbReference>
<dbReference type="AlphaFoldDB" id="A0A2S6GCQ1"/>
<keyword evidence="2" id="KW-0596">Phosphopantetheine</keyword>
<organism evidence="5 6">
    <name type="scientific">Actinokineospora auranticolor</name>
    <dbReference type="NCBI Taxonomy" id="155976"/>
    <lineage>
        <taxon>Bacteria</taxon>
        <taxon>Bacillati</taxon>
        <taxon>Actinomycetota</taxon>
        <taxon>Actinomycetes</taxon>
        <taxon>Pseudonocardiales</taxon>
        <taxon>Pseudonocardiaceae</taxon>
        <taxon>Actinokineospora</taxon>
    </lineage>
</organism>
<dbReference type="SUPFAM" id="SSF47336">
    <property type="entry name" value="ACP-like"/>
    <property type="match status" value="1"/>
</dbReference>
<gene>
    <name evidence="5" type="ORF">CLV40_13452</name>
</gene>
<feature type="domain" description="Carrier" evidence="4">
    <location>
        <begin position="1"/>
        <end position="72"/>
    </location>
</feature>
<reference evidence="5 6" key="1">
    <citation type="submission" date="2018-02" db="EMBL/GenBank/DDBJ databases">
        <title>Genomic Encyclopedia of Archaeal and Bacterial Type Strains, Phase II (KMG-II): from individual species to whole genera.</title>
        <authorList>
            <person name="Goeker M."/>
        </authorList>
    </citation>
    <scope>NUCLEOTIDE SEQUENCE [LARGE SCALE GENOMIC DNA]</scope>
    <source>
        <strain evidence="5 6">YU 961-1</strain>
    </source>
</reference>
<keyword evidence="5" id="KW-0456">Lyase</keyword>
<dbReference type="InterPro" id="IPR009081">
    <property type="entry name" value="PP-bd_ACP"/>
</dbReference>
<dbReference type="InterPro" id="IPR036736">
    <property type="entry name" value="ACP-like_sf"/>
</dbReference>
<dbReference type="EMBL" id="PTIX01000034">
    <property type="protein sequence ID" value="PPK62590.1"/>
    <property type="molecule type" value="Genomic_DNA"/>
</dbReference>
<dbReference type="PROSITE" id="PS50075">
    <property type="entry name" value="CARRIER"/>
    <property type="match status" value="1"/>
</dbReference>